<feature type="transmembrane region" description="Helical" evidence="13">
    <location>
        <begin position="374"/>
        <end position="395"/>
    </location>
</feature>
<dbReference type="RefSeq" id="WP_114705995.1">
    <property type="nucleotide sequence ID" value="NZ_QDKL01000001.1"/>
</dbReference>
<evidence type="ECO:0000256" key="3">
    <source>
        <dbReference type="ARBA" id="ARBA00015325"/>
    </source>
</evidence>
<evidence type="ECO:0000256" key="10">
    <source>
        <dbReference type="ARBA" id="ARBA00023186"/>
    </source>
</evidence>
<keyword evidence="6 13" id="KW-0812">Transmembrane</keyword>
<comment type="function">
    <text evidence="13">Required for the insertion and/or proper folding and/or complex formation of integral membrane proteins into the membrane. Involved in integration of membrane proteins that insert both dependently and independently of the Sec translocase complex, as well as at least some lipoproteins. Aids folding of multispanning membrane proteins.</text>
</comment>
<dbReference type="InterPro" id="IPR028055">
    <property type="entry name" value="YidC/Oxa/ALB_C"/>
</dbReference>
<organism evidence="16 17">
    <name type="scientific">Halobacteriovorax vibrionivorans</name>
    <dbReference type="NCBI Taxonomy" id="2152716"/>
    <lineage>
        <taxon>Bacteria</taxon>
        <taxon>Pseudomonadati</taxon>
        <taxon>Bdellovibrionota</taxon>
        <taxon>Bacteriovoracia</taxon>
        <taxon>Bacteriovoracales</taxon>
        <taxon>Halobacteriovoraceae</taxon>
        <taxon>Halobacteriovorax</taxon>
    </lineage>
</organism>
<dbReference type="PANTHER" id="PTHR12428">
    <property type="entry name" value="OXA1"/>
    <property type="match status" value="1"/>
</dbReference>
<keyword evidence="17" id="KW-1185">Reference proteome</keyword>
<sequence length="492" mass="55668">MNNDQKRTVLAFVLAGVIVFTWQALFSPTQNTQTQVKQEQSTAQTQTKSETTSQESTTPKAIATSSAKATNLKSVTLENGPYSYTVNSDLSFKAATGNKTAMSLKELSDKDNFFAFKVIDINNNLQNFNFVFDEKTSPNEVVANDLEKNISIRLSLLDDGRLSYEIEGTQDFRLSYNMSSSEKQSDNRTYRQYILQTVDTERLNLESDENGEGKLKWLGLDFNHHVFLNVFNEKQTINYLTTESGDAFFQTVRGKKTYNGYMLYALKNYDYLLAFDDQLDLSIDFGIFGIFAVPILKAMQFVYKYVGNYGIAIILLTLVIRIATYPLQAKSFRSMKKMQKLQPEIAKLKEKYADDPMKQQKATMELFKRSGASPLGGCLPMVLQIPIFIAFYQAISNSVELVGSPFYFWLTDLSAKDPYYILPAIMGITMLAQTRLNPSTSADPNQQKIMYIMPIVFIFIMKDLPAGLNLYFAVSNILGIAQQLYVYKTADA</sequence>
<evidence type="ECO:0000256" key="11">
    <source>
        <dbReference type="ARBA" id="ARBA00033245"/>
    </source>
</evidence>
<dbReference type="InterPro" id="IPR047196">
    <property type="entry name" value="YidC_ALB_C"/>
</dbReference>
<evidence type="ECO:0000256" key="7">
    <source>
        <dbReference type="ARBA" id="ARBA00022927"/>
    </source>
</evidence>
<accession>A0ABY0IJB9</accession>
<comment type="similarity">
    <text evidence="2 13">Belongs to the OXA1/ALB3/YidC family. Type 1 subfamily.</text>
</comment>
<evidence type="ECO:0000256" key="13">
    <source>
        <dbReference type="HAMAP-Rule" id="MF_01810"/>
    </source>
</evidence>
<name>A0ABY0IJB9_9BACT</name>
<evidence type="ECO:0000259" key="15">
    <source>
        <dbReference type="Pfam" id="PF02096"/>
    </source>
</evidence>
<evidence type="ECO:0000256" key="9">
    <source>
        <dbReference type="ARBA" id="ARBA00023136"/>
    </source>
</evidence>
<keyword evidence="8 13" id="KW-1133">Transmembrane helix</keyword>
<comment type="caution">
    <text evidence="13">Lacks conserved residue(s) required for the propagation of feature annotation.</text>
</comment>
<reference evidence="17" key="1">
    <citation type="journal article" date="2019" name="Int. J. Syst. Evol. Microbiol.">
        <title>Halobacteriovorax valvorus sp. nov., a novel prokaryotic predator isolated from coastal seawater of China.</title>
        <authorList>
            <person name="Chen M.-X."/>
        </authorList>
    </citation>
    <scope>NUCLEOTIDE SEQUENCE [LARGE SCALE GENOMIC DNA]</scope>
    <source>
        <strain evidence="17">BL9</strain>
    </source>
</reference>
<evidence type="ECO:0000256" key="8">
    <source>
        <dbReference type="ARBA" id="ARBA00022989"/>
    </source>
</evidence>
<protein>
    <recommendedName>
        <fullName evidence="3 13">Membrane protein insertase YidC</fullName>
    </recommendedName>
    <alternativeName>
        <fullName evidence="12 13">Foldase YidC</fullName>
    </alternativeName>
    <alternativeName>
        <fullName evidence="11 13">Membrane integrase YidC</fullName>
    </alternativeName>
    <alternativeName>
        <fullName evidence="13">Membrane protein YidC</fullName>
    </alternativeName>
</protein>
<keyword evidence="5 13" id="KW-1003">Cell membrane</keyword>
<keyword evidence="10 13" id="KW-0143">Chaperone</keyword>
<evidence type="ECO:0000256" key="12">
    <source>
        <dbReference type="ARBA" id="ARBA00033342"/>
    </source>
</evidence>
<dbReference type="PRINTS" id="PR01900">
    <property type="entry name" value="YIDCPROTEIN"/>
</dbReference>
<evidence type="ECO:0000256" key="6">
    <source>
        <dbReference type="ARBA" id="ARBA00022692"/>
    </source>
</evidence>
<feature type="transmembrane region" description="Helical" evidence="13">
    <location>
        <begin position="448"/>
        <end position="464"/>
    </location>
</feature>
<evidence type="ECO:0000256" key="1">
    <source>
        <dbReference type="ARBA" id="ARBA00004429"/>
    </source>
</evidence>
<feature type="region of interest" description="Disordered" evidence="14">
    <location>
        <begin position="31"/>
        <end position="64"/>
    </location>
</feature>
<dbReference type="HAMAP" id="MF_01810">
    <property type="entry name" value="YidC_type1"/>
    <property type="match status" value="1"/>
</dbReference>
<keyword evidence="4 13" id="KW-0813">Transport</keyword>
<comment type="subcellular location">
    <subcellularLocation>
        <location evidence="1">Cell inner membrane</location>
        <topology evidence="1">Multi-pass membrane protein</topology>
    </subcellularLocation>
    <subcellularLocation>
        <location evidence="13">Cell membrane</location>
        <topology evidence="13">Multi-pass membrane protein</topology>
    </subcellularLocation>
</comment>
<evidence type="ECO:0000256" key="5">
    <source>
        <dbReference type="ARBA" id="ARBA00022475"/>
    </source>
</evidence>
<dbReference type="PANTHER" id="PTHR12428:SF65">
    <property type="entry name" value="CYTOCHROME C OXIDASE ASSEMBLY PROTEIN COX18, MITOCHONDRIAL"/>
    <property type="match status" value="1"/>
</dbReference>
<comment type="subunit">
    <text evidence="13">Interacts with the Sec translocase complex via SecD. Specifically interacts with transmembrane segments of nascent integral membrane proteins during membrane integration.</text>
</comment>
<dbReference type="NCBIfam" id="TIGR03592">
    <property type="entry name" value="yidC_oxa1_cterm"/>
    <property type="match status" value="1"/>
</dbReference>
<dbReference type="CDD" id="cd20070">
    <property type="entry name" value="5TM_YidC_Alb3"/>
    <property type="match status" value="1"/>
</dbReference>
<evidence type="ECO:0000256" key="14">
    <source>
        <dbReference type="SAM" id="MobiDB-lite"/>
    </source>
</evidence>
<evidence type="ECO:0000313" key="16">
    <source>
        <dbReference type="EMBL" id="RZF23051.1"/>
    </source>
</evidence>
<keyword evidence="7 13" id="KW-0653">Protein transport</keyword>
<dbReference type="EMBL" id="QDKL01000001">
    <property type="protein sequence ID" value="RZF23051.1"/>
    <property type="molecule type" value="Genomic_DNA"/>
</dbReference>
<feature type="transmembrane region" description="Helical" evidence="13">
    <location>
        <begin position="306"/>
        <end position="327"/>
    </location>
</feature>
<proteinExistence type="inferred from homology"/>
<comment type="caution">
    <text evidence="16">The sequence shown here is derived from an EMBL/GenBank/DDBJ whole genome shotgun (WGS) entry which is preliminary data.</text>
</comment>
<feature type="domain" description="Membrane insertase YidC/Oxa/ALB C-terminal" evidence="15">
    <location>
        <begin position="309"/>
        <end position="488"/>
    </location>
</feature>
<evidence type="ECO:0000256" key="4">
    <source>
        <dbReference type="ARBA" id="ARBA00022448"/>
    </source>
</evidence>
<keyword evidence="9 13" id="KW-0472">Membrane</keyword>
<dbReference type="InterPro" id="IPR001708">
    <property type="entry name" value="YidC/ALB3/OXA1/COX18"/>
</dbReference>
<dbReference type="Proteomes" id="UP000443582">
    <property type="component" value="Unassembled WGS sequence"/>
</dbReference>
<gene>
    <name evidence="13" type="primary">yidC</name>
    <name evidence="16" type="ORF">DAY19_04575</name>
</gene>
<evidence type="ECO:0000313" key="17">
    <source>
        <dbReference type="Proteomes" id="UP000443582"/>
    </source>
</evidence>
<dbReference type="InterPro" id="IPR019998">
    <property type="entry name" value="Membr_insert_YidC"/>
</dbReference>
<dbReference type="Pfam" id="PF02096">
    <property type="entry name" value="60KD_IMP"/>
    <property type="match status" value="1"/>
</dbReference>
<dbReference type="PRINTS" id="PR00701">
    <property type="entry name" value="60KDINNERMP"/>
</dbReference>
<feature type="compositionally biased region" description="Low complexity" evidence="14">
    <location>
        <begin position="38"/>
        <end position="58"/>
    </location>
</feature>
<evidence type="ECO:0000256" key="2">
    <source>
        <dbReference type="ARBA" id="ARBA00010527"/>
    </source>
</evidence>